<dbReference type="SUPFAM" id="SSF52540">
    <property type="entry name" value="P-loop containing nucleoside triphosphate hydrolases"/>
    <property type="match status" value="1"/>
</dbReference>
<dbReference type="KEGG" id="aser:Asera_07460"/>
<proteinExistence type="predicted"/>
<accession>A0A810KX43</accession>
<dbReference type="Gene3D" id="3.40.50.300">
    <property type="entry name" value="P-loop containing nucleotide triphosphate hydrolases"/>
    <property type="match status" value="1"/>
</dbReference>
<dbReference type="InterPro" id="IPR027417">
    <property type="entry name" value="P-loop_NTPase"/>
</dbReference>
<keyword evidence="2" id="KW-1185">Reference proteome</keyword>
<reference evidence="1" key="1">
    <citation type="submission" date="2020-08" db="EMBL/GenBank/DDBJ databases">
        <title>Whole genome shotgun sequence of Actinocatenispora sera NBRC 101916.</title>
        <authorList>
            <person name="Komaki H."/>
            <person name="Tamura T."/>
        </authorList>
    </citation>
    <scope>NUCLEOTIDE SEQUENCE</scope>
    <source>
        <strain evidence="1">NBRC 101916</strain>
    </source>
</reference>
<protein>
    <submittedName>
        <fullName evidence="1">Uncharacterized protein</fullName>
    </submittedName>
</protein>
<evidence type="ECO:0000313" key="1">
    <source>
        <dbReference type="EMBL" id="BCJ26638.1"/>
    </source>
</evidence>
<sequence>MTAQPLTATQPAVQTTNLTKTYGAGPTAVSALADVSVAFGAGEFTAIMGRPGPASRPCCTAWPASTPSRTVRYGSPVSS</sequence>
<evidence type="ECO:0000313" key="2">
    <source>
        <dbReference type="Proteomes" id="UP000680750"/>
    </source>
</evidence>
<name>A0A810KX43_9ACTN</name>
<gene>
    <name evidence="1" type="ORF">Asera_07460</name>
</gene>
<dbReference type="AlphaFoldDB" id="A0A810KX43"/>
<dbReference type="EMBL" id="AP023354">
    <property type="protein sequence ID" value="BCJ26638.1"/>
    <property type="molecule type" value="Genomic_DNA"/>
</dbReference>
<organism evidence="1 2">
    <name type="scientific">Actinocatenispora sera</name>
    <dbReference type="NCBI Taxonomy" id="390989"/>
    <lineage>
        <taxon>Bacteria</taxon>
        <taxon>Bacillati</taxon>
        <taxon>Actinomycetota</taxon>
        <taxon>Actinomycetes</taxon>
        <taxon>Micromonosporales</taxon>
        <taxon>Micromonosporaceae</taxon>
        <taxon>Actinocatenispora</taxon>
    </lineage>
</organism>
<dbReference type="Proteomes" id="UP000680750">
    <property type="component" value="Chromosome"/>
</dbReference>